<evidence type="ECO:0000313" key="8">
    <source>
        <dbReference type="Proteomes" id="UP001556367"/>
    </source>
</evidence>
<evidence type="ECO:0000259" key="6">
    <source>
        <dbReference type="Pfam" id="PF00724"/>
    </source>
</evidence>
<dbReference type="InterPro" id="IPR013785">
    <property type="entry name" value="Aldolase_TIM"/>
</dbReference>
<keyword evidence="3" id="KW-0288">FMN</keyword>
<dbReference type="InterPro" id="IPR044152">
    <property type="entry name" value="YqjM-like"/>
</dbReference>
<reference evidence="8" key="1">
    <citation type="submission" date="2024-06" db="EMBL/GenBank/DDBJ databases">
        <title>Multi-omics analyses provide insights into the biosynthesis of the anticancer antibiotic pleurotin in Hohenbuehelia grisea.</title>
        <authorList>
            <person name="Weaver J.A."/>
            <person name="Alberti F."/>
        </authorList>
    </citation>
    <scope>NUCLEOTIDE SEQUENCE [LARGE SCALE GENOMIC DNA]</scope>
    <source>
        <strain evidence="8">T-177</strain>
    </source>
</reference>
<evidence type="ECO:0000256" key="5">
    <source>
        <dbReference type="ARBA" id="ARBA00023002"/>
    </source>
</evidence>
<evidence type="ECO:0000256" key="1">
    <source>
        <dbReference type="ARBA" id="ARBA00001917"/>
    </source>
</evidence>
<comment type="cofactor">
    <cofactor evidence="1">
        <name>FMN</name>
        <dbReference type="ChEBI" id="CHEBI:58210"/>
    </cofactor>
</comment>
<evidence type="ECO:0000313" key="7">
    <source>
        <dbReference type="EMBL" id="KAL0959744.1"/>
    </source>
</evidence>
<dbReference type="CDD" id="cd02932">
    <property type="entry name" value="OYE_YqiM_FMN"/>
    <property type="match status" value="1"/>
</dbReference>
<keyword evidence="8" id="KW-1185">Reference proteome</keyword>
<organism evidence="7 8">
    <name type="scientific">Hohenbuehelia grisea</name>
    <dbReference type="NCBI Taxonomy" id="104357"/>
    <lineage>
        <taxon>Eukaryota</taxon>
        <taxon>Fungi</taxon>
        <taxon>Dikarya</taxon>
        <taxon>Basidiomycota</taxon>
        <taxon>Agaricomycotina</taxon>
        <taxon>Agaricomycetes</taxon>
        <taxon>Agaricomycetidae</taxon>
        <taxon>Agaricales</taxon>
        <taxon>Pleurotineae</taxon>
        <taxon>Pleurotaceae</taxon>
        <taxon>Hohenbuehelia</taxon>
    </lineage>
</organism>
<protein>
    <recommendedName>
        <fullName evidence="6">NADH:flavin oxidoreductase/NADH oxidase N-terminal domain-containing protein</fullName>
    </recommendedName>
</protein>
<proteinExistence type="predicted"/>
<keyword evidence="2" id="KW-0285">Flavoprotein</keyword>
<evidence type="ECO:0000256" key="3">
    <source>
        <dbReference type="ARBA" id="ARBA00022643"/>
    </source>
</evidence>
<keyword evidence="4" id="KW-0521">NADP</keyword>
<dbReference type="InterPro" id="IPR001155">
    <property type="entry name" value="OxRdtase_FMN_N"/>
</dbReference>
<dbReference type="PANTHER" id="PTHR43303:SF4">
    <property type="entry name" value="NADPH DEHYDROGENASE C23G7.10C-RELATED"/>
    <property type="match status" value="1"/>
</dbReference>
<evidence type="ECO:0000256" key="2">
    <source>
        <dbReference type="ARBA" id="ARBA00022630"/>
    </source>
</evidence>
<keyword evidence="5" id="KW-0560">Oxidoreductase</keyword>
<dbReference type="SUPFAM" id="SSF51395">
    <property type="entry name" value="FMN-linked oxidoreductases"/>
    <property type="match status" value="1"/>
</dbReference>
<dbReference type="PANTHER" id="PTHR43303">
    <property type="entry name" value="NADPH DEHYDROGENASE C23G7.10C-RELATED"/>
    <property type="match status" value="1"/>
</dbReference>
<feature type="domain" description="NADH:flavin oxidoreductase/NADH oxidase N-terminal" evidence="6">
    <location>
        <begin position="42"/>
        <end position="389"/>
    </location>
</feature>
<dbReference type="Proteomes" id="UP001556367">
    <property type="component" value="Unassembled WGS sequence"/>
</dbReference>
<dbReference type="EMBL" id="JASNQZ010000002">
    <property type="protein sequence ID" value="KAL0959744.1"/>
    <property type="molecule type" value="Genomic_DNA"/>
</dbReference>
<dbReference type="Gene3D" id="3.20.20.70">
    <property type="entry name" value="Aldolase class I"/>
    <property type="match status" value="1"/>
</dbReference>
<sequence length="420" mass="45330">MSPSPLNIVNAPAPGITFFTPAQDPPAGSAVVPQPDGKPIPKLFQPVKIRGVEFHNRIFLSPLCQYSADNGSLTPWHLAHLGGIFTRGPGLSMVEATSVTPEGRISPQDSGLWSDEQIEPLAKIVQFAHSQNQKMAIQLAHAGRKASTVAPWLEKDGVVNEANGGWPNGVVAPSAVAFSETYAQPNELTVQDIKALVRAWVDATKRALRAGFDVIEIHGAHGYLLHSFVSPASNKRTDEYGGSFENRIRLALEVVDAVRAVIPATMPLFYRVSATDWLEESLPNESSWRVEDTVEFAKILAQHGVDLLDVSSGGNHHAQKIKGGPAYQAHFSEAVKRALPADTTLLVSSVGSISDGHIAQEVLDKGQADLVFVGRGFQKNPGLVWSMAEDLGVDINLAHQISWPFKGRGAKHSIIRKAKI</sequence>
<accession>A0ABR3JV50</accession>
<name>A0ABR3JV50_9AGAR</name>
<evidence type="ECO:0000256" key="4">
    <source>
        <dbReference type="ARBA" id="ARBA00022857"/>
    </source>
</evidence>
<dbReference type="Pfam" id="PF00724">
    <property type="entry name" value="Oxidored_FMN"/>
    <property type="match status" value="1"/>
</dbReference>
<comment type="caution">
    <text evidence="7">The sequence shown here is derived from an EMBL/GenBank/DDBJ whole genome shotgun (WGS) entry which is preliminary data.</text>
</comment>
<gene>
    <name evidence="7" type="ORF">HGRIS_011435</name>
</gene>